<dbReference type="Pfam" id="PF13476">
    <property type="entry name" value="AAA_23"/>
    <property type="match status" value="1"/>
</dbReference>
<accession>A0A3S4DKC8</accession>
<evidence type="ECO:0000259" key="1">
    <source>
        <dbReference type="Pfam" id="PF13476"/>
    </source>
</evidence>
<dbReference type="AlphaFoldDB" id="A0A3S4DKC8"/>
<organism evidence="2 3">
    <name type="scientific">Serratia odorifera</name>
    <dbReference type="NCBI Taxonomy" id="618"/>
    <lineage>
        <taxon>Bacteria</taxon>
        <taxon>Pseudomonadati</taxon>
        <taxon>Pseudomonadota</taxon>
        <taxon>Gammaproteobacteria</taxon>
        <taxon>Enterobacterales</taxon>
        <taxon>Yersiniaceae</taxon>
        <taxon>Serratia</taxon>
    </lineage>
</organism>
<sequence length="154" mass="17668">MKSIYFKSAHILSLRDKKGFSFKFSPDINIITGENDTGKSSFIKSLYHTLGADVRLDKKWKEDNFVSKVVICVNNRDYAFLRHEKRISIFDITAGQEHHLVTSSSRAEIALAVRDVFDFNLELVTKTNLVQGQAQPASLYLPYYIDQDNGWGRF</sequence>
<dbReference type="EMBL" id="LR134117">
    <property type="protein sequence ID" value="VDZ57684.1"/>
    <property type="molecule type" value="Genomic_DNA"/>
</dbReference>
<dbReference type="RefSeq" id="WP_241972090.1">
    <property type="nucleotide sequence ID" value="NZ_LR134117.1"/>
</dbReference>
<reference evidence="2 3" key="1">
    <citation type="submission" date="2018-12" db="EMBL/GenBank/DDBJ databases">
        <authorList>
            <consortium name="Pathogen Informatics"/>
        </authorList>
    </citation>
    <scope>NUCLEOTIDE SEQUENCE [LARGE SCALE GENOMIC DNA]</scope>
    <source>
        <strain evidence="2 3">NCTC11214</strain>
    </source>
</reference>
<name>A0A3S4DKC8_SEROD</name>
<dbReference type="GO" id="GO:0016887">
    <property type="term" value="F:ATP hydrolysis activity"/>
    <property type="evidence" value="ECO:0007669"/>
    <property type="project" value="InterPro"/>
</dbReference>
<dbReference type="InterPro" id="IPR038729">
    <property type="entry name" value="Rad50/SbcC_AAA"/>
</dbReference>
<dbReference type="GO" id="GO:0006302">
    <property type="term" value="P:double-strand break repair"/>
    <property type="evidence" value="ECO:0007669"/>
    <property type="project" value="InterPro"/>
</dbReference>
<feature type="domain" description="Rad50/SbcC-type AAA" evidence="1">
    <location>
        <begin position="18"/>
        <end position="80"/>
    </location>
</feature>
<proteinExistence type="predicted"/>
<protein>
    <recommendedName>
        <fullName evidence="1">Rad50/SbcC-type AAA domain-containing protein</fullName>
    </recommendedName>
</protein>
<dbReference type="KEGG" id="sof:NCTC11214_02528"/>
<evidence type="ECO:0000313" key="2">
    <source>
        <dbReference type="EMBL" id="VDZ57684.1"/>
    </source>
</evidence>
<dbReference type="Proteomes" id="UP000281391">
    <property type="component" value="Chromosome"/>
</dbReference>
<evidence type="ECO:0000313" key="3">
    <source>
        <dbReference type="Proteomes" id="UP000281391"/>
    </source>
</evidence>
<dbReference type="InterPro" id="IPR027417">
    <property type="entry name" value="P-loop_NTPase"/>
</dbReference>
<gene>
    <name evidence="2" type="ORF">NCTC11214_02528</name>
</gene>
<dbReference type="Gene3D" id="3.40.50.300">
    <property type="entry name" value="P-loop containing nucleotide triphosphate hydrolases"/>
    <property type="match status" value="1"/>
</dbReference>
<dbReference type="SUPFAM" id="SSF52540">
    <property type="entry name" value="P-loop containing nucleoside triphosphate hydrolases"/>
    <property type="match status" value="1"/>
</dbReference>